<dbReference type="Proteomes" id="UP000207627">
    <property type="component" value="Segment"/>
</dbReference>
<protein>
    <submittedName>
        <fullName evidence="1">Uncharacterized protein</fullName>
    </submittedName>
</protein>
<sequence>MSNKILENWKSIEEIENKVKDKTGDPRAGFNASSFFLGDDGRHLIIPCLYRGKKGKKGSEDFTTSYKEIMVYAKFCPFSGKPLYDDSNEAEG</sequence>
<reference evidence="1 2" key="1">
    <citation type="submission" date="2016-01" db="EMBL/GenBank/DDBJ databases">
        <title>Molecular aspects and genomic diversity of bacteriophages-specific to fish pathogen Flavobacterium psychrophilum.</title>
        <authorList>
            <person name="Castillo D."/>
            <person name="Middelboe M."/>
        </authorList>
    </citation>
    <scope>NUCLEOTIDE SEQUENCE [LARGE SCALE GENOMIC DNA]</scope>
</reference>
<keyword evidence="2" id="KW-1185">Reference proteome</keyword>
<dbReference type="EMBL" id="KU599889">
    <property type="protein sequence ID" value="ANB41069.1"/>
    <property type="molecule type" value="Genomic_DNA"/>
</dbReference>
<evidence type="ECO:0000313" key="1">
    <source>
        <dbReference type="EMBL" id="ANB41069.1"/>
    </source>
</evidence>
<accession>A0A1B0WMH3</accession>
<name>A0A1B0WMH3_9CAUD</name>
<dbReference type="KEGG" id="vg:30307361"/>
<dbReference type="OrthoDB" id="32582at10239"/>
<dbReference type="RefSeq" id="YP_009321861.1">
    <property type="nucleotide sequence ID" value="NC_031911.1"/>
</dbReference>
<organism evidence="1 2">
    <name type="scientific">Flavobacterium phage 1H</name>
    <dbReference type="NCBI Taxonomy" id="1792272"/>
    <lineage>
        <taxon>Viruses</taxon>
        <taxon>Duplodnaviria</taxon>
        <taxon>Heunggongvirae</taxon>
        <taxon>Uroviricota</taxon>
        <taxon>Caudoviricetes</taxon>
        <taxon>Duneviridae</taxon>
        <taxon>Unahavirus</taxon>
        <taxon>Unahavirus uv1H</taxon>
    </lineage>
</organism>
<dbReference type="GeneID" id="30307361"/>
<proteinExistence type="predicted"/>
<evidence type="ECO:0000313" key="2">
    <source>
        <dbReference type="Proteomes" id="UP000207627"/>
    </source>
</evidence>